<gene>
    <name evidence="1" type="ORF">M231_08039</name>
</gene>
<dbReference type="Proteomes" id="UP000289152">
    <property type="component" value="Unassembled WGS sequence"/>
</dbReference>
<evidence type="ECO:0000313" key="2">
    <source>
        <dbReference type="Proteomes" id="UP000289152"/>
    </source>
</evidence>
<comment type="caution">
    <text evidence="1">The sequence shown here is derived from an EMBL/GenBank/DDBJ whole genome shotgun (WGS) entry which is preliminary data.</text>
</comment>
<dbReference type="AlphaFoldDB" id="A0A4Q1BAN6"/>
<accession>A0A4Q1BAN6</accession>
<dbReference type="VEuPathDB" id="FungiDB:TREMEDRAFT_60205"/>
<dbReference type="InParanoid" id="A0A4Q1BAN6"/>
<organism evidence="1 2">
    <name type="scientific">Tremella mesenterica</name>
    <name type="common">Jelly fungus</name>
    <dbReference type="NCBI Taxonomy" id="5217"/>
    <lineage>
        <taxon>Eukaryota</taxon>
        <taxon>Fungi</taxon>
        <taxon>Dikarya</taxon>
        <taxon>Basidiomycota</taxon>
        <taxon>Agaricomycotina</taxon>
        <taxon>Tremellomycetes</taxon>
        <taxon>Tremellales</taxon>
        <taxon>Tremellaceae</taxon>
        <taxon>Tremella</taxon>
    </lineage>
</organism>
<dbReference type="OrthoDB" id="2571288at2759"/>
<dbReference type="EMBL" id="SDIL01000213">
    <property type="protein sequence ID" value="RXK34706.1"/>
    <property type="molecule type" value="Genomic_DNA"/>
</dbReference>
<name>A0A4Q1BAN6_TREME</name>
<evidence type="ECO:0000313" key="1">
    <source>
        <dbReference type="EMBL" id="RXK34706.1"/>
    </source>
</evidence>
<keyword evidence="2" id="KW-1185">Reference proteome</keyword>
<protein>
    <submittedName>
        <fullName evidence="1">Uncharacterized protein</fullName>
    </submittedName>
</protein>
<reference evidence="1 2" key="1">
    <citation type="submission" date="2016-06" db="EMBL/GenBank/DDBJ databases">
        <title>Evolution of pathogenesis and genome organization in the Tremellales.</title>
        <authorList>
            <person name="Cuomo C."/>
            <person name="Litvintseva A."/>
            <person name="Heitman J."/>
            <person name="Chen Y."/>
            <person name="Sun S."/>
            <person name="Springer D."/>
            <person name="Dromer F."/>
            <person name="Young S."/>
            <person name="Zeng Q."/>
            <person name="Chapman S."/>
            <person name="Gujja S."/>
            <person name="Saif S."/>
            <person name="Birren B."/>
        </authorList>
    </citation>
    <scope>NUCLEOTIDE SEQUENCE [LARGE SCALE GENOMIC DNA]</scope>
    <source>
        <strain evidence="1 2">ATCC 28783</strain>
    </source>
</reference>
<proteinExistence type="predicted"/>
<sequence length="380" mass="43340">MSDLTTSVSVDAYSSIMMAYVQEGHTLTVPQDPVISMASQLPHPLIAPEIMSNILSFANKPTLAICLRTNKHLFDLAGPFLYRELSIDLTPSVNHTHRRPNDPLIGYDLDDSTLHMNPSTNITLKNLKLSLLRHTQIIKTTFIHDHIDETPFPKLSNLFPNCKILILQGPNGPHHCSLQECQVMKDFHITTLVLDRKGSPMPPSDDITYEKLVCILRPGGCLSDHVDFSRRLKDSRNSASLLKKITIINLPPNSMPMWRIPPYGDRPLIDYAMALHTLKKDGNVKVEIVNADCLDFQMPPEPDRRDSSEEHFEEAFFADVERLNKGGEGNRIISREELPIDLSRTKFMSMKEYVEEKDWFGVLSLEEVDRWLRETQMEKK</sequence>